<evidence type="ECO:0000313" key="12">
    <source>
        <dbReference type="Proteomes" id="UP000186922"/>
    </source>
</evidence>
<dbReference type="AlphaFoldDB" id="A0A1D1V673"/>
<dbReference type="EMBL" id="BDGG01000002">
    <property type="protein sequence ID" value="GAU94303.1"/>
    <property type="molecule type" value="Genomic_DNA"/>
</dbReference>
<dbReference type="Pfam" id="PF07714">
    <property type="entry name" value="PK_Tyr_Ser-Thr"/>
    <property type="match status" value="1"/>
</dbReference>
<comment type="subcellular location">
    <subcellularLocation>
        <location evidence="1">Endomembrane system</location>
    </subcellularLocation>
</comment>
<evidence type="ECO:0000256" key="9">
    <source>
        <dbReference type="SAM" id="Phobius"/>
    </source>
</evidence>
<dbReference type="InterPro" id="IPR050122">
    <property type="entry name" value="RTK"/>
</dbReference>
<dbReference type="SMART" id="SM00219">
    <property type="entry name" value="TyrKc"/>
    <property type="match status" value="1"/>
</dbReference>
<dbReference type="InterPro" id="IPR008266">
    <property type="entry name" value="Tyr_kinase_AS"/>
</dbReference>
<dbReference type="SUPFAM" id="SSF55846">
    <property type="entry name" value="N-acetylmuramoyl-L-alanine amidase-like"/>
    <property type="match status" value="1"/>
</dbReference>
<dbReference type="Gene3D" id="3.30.200.20">
    <property type="entry name" value="Phosphorylase Kinase, domain 1"/>
    <property type="match status" value="1"/>
</dbReference>
<keyword evidence="7" id="KW-0829">Tyrosine-protein kinase</keyword>
<keyword evidence="2" id="KW-0808">Transferase</keyword>
<dbReference type="InterPro" id="IPR020635">
    <property type="entry name" value="Tyr_kinase_cat_dom"/>
</dbReference>
<evidence type="ECO:0000256" key="7">
    <source>
        <dbReference type="ARBA" id="ARBA00023137"/>
    </source>
</evidence>
<dbReference type="InterPro" id="IPR011009">
    <property type="entry name" value="Kinase-like_dom_sf"/>
</dbReference>
<comment type="catalytic activity">
    <reaction evidence="8">
        <text>L-tyrosyl-[protein] + ATP = O-phospho-L-tyrosyl-[protein] + ADP + H(+)</text>
        <dbReference type="Rhea" id="RHEA:10596"/>
        <dbReference type="Rhea" id="RHEA-COMP:10136"/>
        <dbReference type="Rhea" id="RHEA-COMP:20101"/>
        <dbReference type="ChEBI" id="CHEBI:15378"/>
        <dbReference type="ChEBI" id="CHEBI:30616"/>
        <dbReference type="ChEBI" id="CHEBI:46858"/>
        <dbReference type="ChEBI" id="CHEBI:61978"/>
        <dbReference type="ChEBI" id="CHEBI:456216"/>
        <dbReference type="EC" id="2.7.10.1"/>
    </reaction>
</comment>
<proteinExistence type="predicted"/>
<gene>
    <name evidence="11" type="primary">RvY_06101-1</name>
    <name evidence="11" type="synonym">RvY_06101.1</name>
    <name evidence="11" type="ORF">RvY_06101</name>
</gene>
<evidence type="ECO:0000313" key="11">
    <source>
        <dbReference type="EMBL" id="GAU94303.1"/>
    </source>
</evidence>
<keyword evidence="3" id="KW-0547">Nucleotide-binding</keyword>
<evidence type="ECO:0000256" key="5">
    <source>
        <dbReference type="ARBA" id="ARBA00022840"/>
    </source>
</evidence>
<dbReference type="GO" id="GO:0051130">
    <property type="term" value="P:positive regulation of cellular component organization"/>
    <property type="evidence" value="ECO:0007669"/>
    <property type="project" value="UniProtKB-ARBA"/>
</dbReference>
<dbReference type="FunFam" id="1.10.510.10:FF:001512">
    <property type="entry name" value="Receptor tyrosine-protein kinase erbB-2"/>
    <property type="match status" value="1"/>
</dbReference>
<dbReference type="GO" id="GO:0009253">
    <property type="term" value="P:peptidoglycan catabolic process"/>
    <property type="evidence" value="ECO:0007669"/>
    <property type="project" value="InterPro"/>
</dbReference>
<dbReference type="GO" id="GO:0050793">
    <property type="term" value="P:regulation of developmental process"/>
    <property type="evidence" value="ECO:0007669"/>
    <property type="project" value="UniProtKB-ARBA"/>
</dbReference>
<evidence type="ECO:0000256" key="4">
    <source>
        <dbReference type="ARBA" id="ARBA00022777"/>
    </source>
</evidence>
<evidence type="ECO:0000256" key="6">
    <source>
        <dbReference type="ARBA" id="ARBA00023136"/>
    </source>
</evidence>
<dbReference type="GO" id="GO:0043235">
    <property type="term" value="C:receptor complex"/>
    <property type="evidence" value="ECO:0007669"/>
    <property type="project" value="TreeGrafter"/>
</dbReference>
<dbReference type="CDD" id="cd06583">
    <property type="entry name" value="PGRP"/>
    <property type="match status" value="1"/>
</dbReference>
<dbReference type="OrthoDB" id="6606614at2759"/>
<dbReference type="GO" id="GO:0012505">
    <property type="term" value="C:endomembrane system"/>
    <property type="evidence" value="ECO:0007669"/>
    <property type="project" value="UniProtKB-SubCell"/>
</dbReference>
<protein>
    <recommendedName>
        <fullName evidence="10">Protein kinase domain-containing protein</fullName>
    </recommendedName>
</protein>
<evidence type="ECO:0000259" key="10">
    <source>
        <dbReference type="PROSITE" id="PS50011"/>
    </source>
</evidence>
<feature type="domain" description="Protein kinase" evidence="10">
    <location>
        <begin position="260"/>
        <end position="591"/>
    </location>
</feature>
<dbReference type="GO" id="GO:0005524">
    <property type="term" value="F:ATP binding"/>
    <property type="evidence" value="ECO:0007669"/>
    <property type="project" value="UniProtKB-KW"/>
</dbReference>
<dbReference type="PANTHER" id="PTHR24416">
    <property type="entry name" value="TYROSINE-PROTEIN KINASE RECEPTOR"/>
    <property type="match status" value="1"/>
</dbReference>
<dbReference type="PRINTS" id="PR00109">
    <property type="entry name" value="TYRKINASE"/>
</dbReference>
<dbReference type="STRING" id="947166.A0A1D1V673"/>
<reference evidence="11 12" key="1">
    <citation type="journal article" date="2016" name="Nat. Commun.">
        <title>Extremotolerant tardigrade genome and improved radiotolerance of human cultured cells by tardigrade-unique protein.</title>
        <authorList>
            <person name="Hashimoto T."/>
            <person name="Horikawa D.D."/>
            <person name="Saito Y."/>
            <person name="Kuwahara H."/>
            <person name="Kozuka-Hata H."/>
            <person name="Shin-I T."/>
            <person name="Minakuchi Y."/>
            <person name="Ohishi K."/>
            <person name="Motoyama A."/>
            <person name="Aizu T."/>
            <person name="Enomoto A."/>
            <person name="Kondo K."/>
            <person name="Tanaka S."/>
            <person name="Hara Y."/>
            <person name="Koshikawa S."/>
            <person name="Sagara H."/>
            <person name="Miura T."/>
            <person name="Yokobori S."/>
            <person name="Miyagawa K."/>
            <person name="Suzuki Y."/>
            <person name="Kubo T."/>
            <person name="Oyama M."/>
            <person name="Kohara Y."/>
            <person name="Fujiyama A."/>
            <person name="Arakawa K."/>
            <person name="Katayama T."/>
            <person name="Toyoda A."/>
            <person name="Kunieda T."/>
        </authorList>
    </citation>
    <scope>NUCLEOTIDE SEQUENCE [LARGE SCALE GENOMIC DNA]</scope>
    <source>
        <strain evidence="11 12">YOKOZUNA-1</strain>
    </source>
</reference>
<dbReference type="GO" id="GO:0008745">
    <property type="term" value="F:N-acetylmuramoyl-L-alanine amidase activity"/>
    <property type="evidence" value="ECO:0007669"/>
    <property type="project" value="InterPro"/>
</dbReference>
<dbReference type="InterPro" id="IPR002502">
    <property type="entry name" value="Amidase_domain"/>
</dbReference>
<evidence type="ECO:0000256" key="3">
    <source>
        <dbReference type="ARBA" id="ARBA00022741"/>
    </source>
</evidence>
<accession>A0A1D1V673</accession>
<dbReference type="InterPro" id="IPR000719">
    <property type="entry name" value="Prot_kinase_dom"/>
</dbReference>
<dbReference type="Gene3D" id="1.10.510.10">
    <property type="entry name" value="Transferase(Phosphotransferase) domain 1"/>
    <property type="match status" value="1"/>
</dbReference>
<dbReference type="GO" id="GO:0030182">
    <property type="term" value="P:neuron differentiation"/>
    <property type="evidence" value="ECO:0007669"/>
    <property type="project" value="UniProtKB-ARBA"/>
</dbReference>
<dbReference type="GO" id="GO:0008270">
    <property type="term" value="F:zinc ion binding"/>
    <property type="evidence" value="ECO:0007669"/>
    <property type="project" value="InterPro"/>
</dbReference>
<keyword evidence="4" id="KW-0418">Kinase</keyword>
<dbReference type="GO" id="GO:0007169">
    <property type="term" value="P:cell surface receptor protein tyrosine kinase signaling pathway"/>
    <property type="evidence" value="ECO:0007669"/>
    <property type="project" value="TreeGrafter"/>
</dbReference>
<sequence length="613" mass="70006">MGSNCSWIITRTEWNARPPKNVTMLALPGPHIVLSQTAMSESLTFDVCRAEVRKIQNLHMDGGTTTGEVFDDIAMNFLICGDGTVFEGRGWAKRGAHRREWNGKSHSIYFMGDYRETSDRLPPRAALDAARRLIQCGVDSHFVEQNYTLYGSYLNAGVPVACHCGPIDRESPPWNPVTPFAASTPKPQVSMTGDTRNDKYLYGVLGGVIGFTLVCLFFMWLWKRRSGTRFLEKKVRLQCAWALIRYEIPPKHVCLVDPLAGPDKYLGKGNFGVVVKGRLVNWRVSELRTDSTLIKTATDQFVAIKFLPDHKKSEWTMNNFAQEMEMLMKVGRHVNIVNFIGVVLVGEPMIVMEYCSLGSLDKFLRNPNNNRLNGLDATFAKYEFFGRREEYRPSCCDLDSRYMVMERTPDTQIIASVDDLIHFGYQICRGMDFVFSRNMIHRDLAARNILLNSAMTVKIADFGMARDNSEYVMQSDTVELPLRWLAPESITRRGSYNIKSDVWSFGVTLWEILSLGRTPYEEELPKLYSSEQLRTFLASNGRLRQPIRACDTVYGIMQKCWAKEPTDRPLFAELTAELGQLLPPHMQQVYLKLDEENSAFNEKLDKDYYLTHL</sequence>
<dbReference type="GO" id="GO:0048468">
    <property type="term" value="P:cell development"/>
    <property type="evidence" value="ECO:0007669"/>
    <property type="project" value="UniProtKB-ARBA"/>
</dbReference>
<dbReference type="InterPro" id="IPR001245">
    <property type="entry name" value="Ser-Thr/Tyr_kinase_cat_dom"/>
</dbReference>
<evidence type="ECO:0000256" key="1">
    <source>
        <dbReference type="ARBA" id="ARBA00004308"/>
    </source>
</evidence>
<dbReference type="PANTHER" id="PTHR24416:SF600">
    <property type="entry name" value="PDGF- AND VEGF-RECEPTOR RELATED, ISOFORM J"/>
    <property type="match status" value="1"/>
</dbReference>
<keyword evidence="9" id="KW-0812">Transmembrane</keyword>
<evidence type="ECO:0000256" key="8">
    <source>
        <dbReference type="ARBA" id="ARBA00051243"/>
    </source>
</evidence>
<dbReference type="SMART" id="SM00701">
    <property type="entry name" value="PGRP"/>
    <property type="match status" value="1"/>
</dbReference>
<dbReference type="InterPro" id="IPR036505">
    <property type="entry name" value="Amidase/PGRP_sf"/>
</dbReference>
<keyword evidence="5" id="KW-0067">ATP-binding</keyword>
<feature type="transmembrane region" description="Helical" evidence="9">
    <location>
        <begin position="200"/>
        <end position="222"/>
    </location>
</feature>
<dbReference type="GO" id="GO:0005886">
    <property type="term" value="C:plasma membrane"/>
    <property type="evidence" value="ECO:0007669"/>
    <property type="project" value="TreeGrafter"/>
</dbReference>
<dbReference type="PROSITE" id="PS00109">
    <property type="entry name" value="PROTEIN_KINASE_TYR"/>
    <property type="match status" value="1"/>
</dbReference>
<keyword evidence="6 9" id="KW-0472">Membrane</keyword>
<dbReference type="InterPro" id="IPR006619">
    <property type="entry name" value="PGRP_domain_met/bac"/>
</dbReference>
<comment type="caution">
    <text evidence="11">The sequence shown here is derived from an EMBL/GenBank/DDBJ whole genome shotgun (WGS) entry which is preliminary data.</text>
</comment>
<dbReference type="Pfam" id="PF01510">
    <property type="entry name" value="Amidase_2"/>
    <property type="match status" value="1"/>
</dbReference>
<dbReference type="CDD" id="cd00192">
    <property type="entry name" value="PTKc"/>
    <property type="match status" value="1"/>
</dbReference>
<dbReference type="Proteomes" id="UP000186922">
    <property type="component" value="Unassembled WGS sequence"/>
</dbReference>
<dbReference type="Gene3D" id="3.40.80.10">
    <property type="entry name" value="Peptidoglycan recognition protein-like"/>
    <property type="match status" value="1"/>
</dbReference>
<dbReference type="GO" id="GO:0004714">
    <property type="term" value="F:transmembrane receptor protein tyrosine kinase activity"/>
    <property type="evidence" value="ECO:0007669"/>
    <property type="project" value="UniProtKB-EC"/>
</dbReference>
<name>A0A1D1V673_RAMVA</name>
<evidence type="ECO:0000256" key="2">
    <source>
        <dbReference type="ARBA" id="ARBA00022679"/>
    </source>
</evidence>
<keyword evidence="9" id="KW-1133">Transmembrane helix</keyword>
<dbReference type="PROSITE" id="PS50011">
    <property type="entry name" value="PROTEIN_KINASE_DOM"/>
    <property type="match status" value="1"/>
</dbReference>
<dbReference type="SUPFAM" id="SSF56112">
    <property type="entry name" value="Protein kinase-like (PK-like)"/>
    <property type="match status" value="1"/>
</dbReference>
<keyword evidence="12" id="KW-1185">Reference proteome</keyword>
<organism evidence="11 12">
    <name type="scientific">Ramazzottius varieornatus</name>
    <name type="common">Water bear</name>
    <name type="synonym">Tardigrade</name>
    <dbReference type="NCBI Taxonomy" id="947166"/>
    <lineage>
        <taxon>Eukaryota</taxon>
        <taxon>Metazoa</taxon>
        <taxon>Ecdysozoa</taxon>
        <taxon>Tardigrada</taxon>
        <taxon>Eutardigrada</taxon>
        <taxon>Parachela</taxon>
        <taxon>Hypsibioidea</taxon>
        <taxon>Ramazzottiidae</taxon>
        <taxon>Ramazzottius</taxon>
    </lineage>
</organism>